<sequence>ILNGRSGLAVRSQFRGRRAPDSKPDSPEDPTCMSPIARHAVAKCPPACVVWKIGEGAILVI</sequence>
<dbReference type="EMBL" id="BGPR01081978">
    <property type="protein sequence ID" value="GBL85323.1"/>
    <property type="molecule type" value="Genomic_DNA"/>
</dbReference>
<feature type="region of interest" description="Disordered" evidence="1">
    <location>
        <begin position="1"/>
        <end position="30"/>
    </location>
</feature>
<dbReference type="Proteomes" id="UP000499080">
    <property type="component" value="Unassembled WGS sequence"/>
</dbReference>
<proteinExistence type="predicted"/>
<name>A0A4Y2AZT9_ARAVE</name>
<gene>
    <name evidence="2" type="ORF">AVEN_22301_1</name>
</gene>
<evidence type="ECO:0000313" key="2">
    <source>
        <dbReference type="EMBL" id="GBL85323.1"/>
    </source>
</evidence>
<organism evidence="2 3">
    <name type="scientific">Araneus ventricosus</name>
    <name type="common">Orbweaver spider</name>
    <name type="synonym">Epeira ventricosa</name>
    <dbReference type="NCBI Taxonomy" id="182803"/>
    <lineage>
        <taxon>Eukaryota</taxon>
        <taxon>Metazoa</taxon>
        <taxon>Ecdysozoa</taxon>
        <taxon>Arthropoda</taxon>
        <taxon>Chelicerata</taxon>
        <taxon>Arachnida</taxon>
        <taxon>Araneae</taxon>
        <taxon>Araneomorphae</taxon>
        <taxon>Entelegynae</taxon>
        <taxon>Araneoidea</taxon>
        <taxon>Araneidae</taxon>
        <taxon>Araneus</taxon>
    </lineage>
</organism>
<accession>A0A4Y2AZT9</accession>
<evidence type="ECO:0000313" key="3">
    <source>
        <dbReference type="Proteomes" id="UP000499080"/>
    </source>
</evidence>
<feature type="non-terminal residue" evidence="2">
    <location>
        <position position="1"/>
    </location>
</feature>
<comment type="caution">
    <text evidence="2">The sequence shown here is derived from an EMBL/GenBank/DDBJ whole genome shotgun (WGS) entry which is preliminary data.</text>
</comment>
<dbReference type="AlphaFoldDB" id="A0A4Y2AZT9"/>
<reference evidence="2 3" key="1">
    <citation type="journal article" date="2019" name="Sci. Rep.">
        <title>Orb-weaving spider Araneus ventricosus genome elucidates the spidroin gene catalogue.</title>
        <authorList>
            <person name="Kono N."/>
            <person name="Nakamura H."/>
            <person name="Ohtoshi R."/>
            <person name="Moran D.A.P."/>
            <person name="Shinohara A."/>
            <person name="Yoshida Y."/>
            <person name="Fujiwara M."/>
            <person name="Mori M."/>
            <person name="Tomita M."/>
            <person name="Arakawa K."/>
        </authorList>
    </citation>
    <scope>NUCLEOTIDE SEQUENCE [LARGE SCALE GENOMIC DNA]</scope>
</reference>
<protein>
    <submittedName>
        <fullName evidence="2">Uncharacterized protein</fullName>
    </submittedName>
</protein>
<keyword evidence="3" id="KW-1185">Reference proteome</keyword>
<evidence type="ECO:0000256" key="1">
    <source>
        <dbReference type="SAM" id="MobiDB-lite"/>
    </source>
</evidence>